<organism evidence="1 2">
    <name type="scientific">Candidatus Thalassospirochaeta sargassi</name>
    <dbReference type="NCBI Taxonomy" id="3119039"/>
    <lineage>
        <taxon>Bacteria</taxon>
        <taxon>Pseudomonadati</taxon>
        <taxon>Spirochaetota</taxon>
        <taxon>Spirochaetia</taxon>
        <taxon>Spirochaetales</taxon>
        <taxon>Spirochaetaceae</taxon>
        <taxon>Candidatus Thalassospirochaeta</taxon>
    </lineage>
</organism>
<gene>
    <name evidence="1" type="ORF">PQJ61_12390</name>
</gene>
<dbReference type="Proteomes" id="UP001221217">
    <property type="component" value="Unassembled WGS sequence"/>
</dbReference>
<accession>A0AAJ1MNB7</accession>
<sequence>MNPLLKKFTALVFLFLLVTPLILFAQTPEIKLALIGFENMDEDDEHDYLTALITAVIREDLSNTEGIILLERGLMNKVLKEQQLQISGLFDDSDAVEAGKLLGSDYLAGGGYIVMDTEVLVDVTLISVETGEVVSFSSRGNSEDIIHMSAEKLARNLTGRRHMYRTEDSDRPIIKETLMPPGKLKLFSPLIDARIYLDDEFYGYTVGDNRVPIEIELQPGMHTVETDLGSNFGVIIEPEILFEKWKKEFRIVSGKTVVLEDPTRHFNEGLYRLHNIVYESETFYTSEIAPYNTQHDFSFTDRNGVPIEGSLTIYFEPTEDNSLSAQVQFFYDYQREVYTIECEPGNSLEFEKTLGFTDLEIELNCRYSNRMSASWSLSRNDVYQGMHREQPDY</sequence>
<comment type="caution">
    <text evidence="1">The sequence shown here is derived from an EMBL/GenBank/DDBJ whole genome shotgun (WGS) entry which is preliminary data.</text>
</comment>
<name>A0AAJ1MNB7_9SPIO</name>
<proteinExistence type="predicted"/>
<evidence type="ECO:0008006" key="3">
    <source>
        <dbReference type="Google" id="ProtNLM"/>
    </source>
</evidence>
<evidence type="ECO:0000313" key="2">
    <source>
        <dbReference type="Proteomes" id="UP001221217"/>
    </source>
</evidence>
<evidence type="ECO:0000313" key="1">
    <source>
        <dbReference type="EMBL" id="MDC7227555.1"/>
    </source>
</evidence>
<dbReference type="EMBL" id="JAQQAL010000028">
    <property type="protein sequence ID" value="MDC7227555.1"/>
    <property type="molecule type" value="Genomic_DNA"/>
</dbReference>
<protein>
    <recommendedName>
        <fullName evidence="3">PEGA domain-containing protein</fullName>
    </recommendedName>
</protein>
<dbReference type="Gene3D" id="3.40.50.10610">
    <property type="entry name" value="ABC-type transport auxiliary lipoprotein component"/>
    <property type="match status" value="1"/>
</dbReference>
<dbReference type="AlphaFoldDB" id="A0AAJ1MNB7"/>
<reference evidence="1 2" key="1">
    <citation type="submission" date="2022-12" db="EMBL/GenBank/DDBJ databases">
        <title>Metagenome assembled genome from gulf of manar.</title>
        <authorList>
            <person name="Kohli P."/>
            <person name="Pk S."/>
            <person name="Venkata Ramana C."/>
            <person name="Sasikala C."/>
        </authorList>
    </citation>
    <scope>NUCLEOTIDE SEQUENCE [LARGE SCALE GENOMIC DNA]</scope>
    <source>
        <strain evidence="1">JB008</strain>
    </source>
</reference>